<evidence type="ECO:0000256" key="8">
    <source>
        <dbReference type="ARBA" id="ARBA00022833"/>
    </source>
</evidence>
<dbReference type="PROSITE" id="PS50119">
    <property type="entry name" value="ZF_BBOX"/>
    <property type="match status" value="1"/>
</dbReference>
<sequence>MSNSKQRLLRGMQEDLTCPLCHRLFSSPVTAECGHSFCRACLAAVPRGDSPGDLACPTCGAPTRPDQLGLNQPLEHLVECFRQVPHDHCEEHMDPLSVYCEQDRQVICGLCASLGRHQGHRVLTAAEAHDRMKKELPQQQAVLQEAQASKEKAIAQLDRQLAEVKEVVGQFRAQVGTELGRLRGFLGALEAALGAQAGAVAAQAAGALQAERNTLSRYLDQLREMEAVLGDVHHETQTEFLRKYCLVASRLQKILSEAPPAARMDIQLPIITDDFKFQVWRKMFRALMPALEELTFDPATAHPHLAVSRDGHRVECLDQKQAGASPDDPGRFDKANAVLTRQSWLDGEHYWEVAVGDKPRWGLGVMAAEAGRKGRLQALPSHGLWLLGCREGKHYEAHVEHKEPRALNPEARPRRVGIYLSFQEGVLCFYDATDPDNLAQLFAFRERFPGPLYPFFDVCWHDKGKNSQPLEICVAKGQASS</sequence>
<dbReference type="STRING" id="8496.A0A151P0L4"/>
<dbReference type="OrthoDB" id="6105938at2759"/>
<evidence type="ECO:0000313" key="16">
    <source>
        <dbReference type="Proteomes" id="UP000050525"/>
    </source>
</evidence>
<evidence type="ECO:0000256" key="4">
    <source>
        <dbReference type="ARBA" id="ARBA00022679"/>
    </source>
</evidence>
<dbReference type="CTD" id="493829"/>
<keyword evidence="7" id="KW-0833">Ubl conjugation pathway</keyword>
<evidence type="ECO:0000256" key="10">
    <source>
        <dbReference type="PROSITE-ProRule" id="PRU00024"/>
    </source>
</evidence>
<organism evidence="15 16">
    <name type="scientific">Alligator mississippiensis</name>
    <name type="common">American alligator</name>
    <dbReference type="NCBI Taxonomy" id="8496"/>
    <lineage>
        <taxon>Eukaryota</taxon>
        <taxon>Metazoa</taxon>
        <taxon>Chordata</taxon>
        <taxon>Craniata</taxon>
        <taxon>Vertebrata</taxon>
        <taxon>Euteleostomi</taxon>
        <taxon>Archelosauria</taxon>
        <taxon>Archosauria</taxon>
        <taxon>Crocodylia</taxon>
        <taxon>Alligatoridae</taxon>
        <taxon>Alligatorinae</taxon>
        <taxon>Alligator</taxon>
    </lineage>
</organism>
<dbReference type="Gene3D" id="3.30.40.10">
    <property type="entry name" value="Zinc/RING finger domain, C3HC4 (zinc finger)"/>
    <property type="match status" value="1"/>
</dbReference>
<dbReference type="Pfam" id="PF13765">
    <property type="entry name" value="PRY"/>
    <property type="match status" value="1"/>
</dbReference>
<dbReference type="GeneID" id="102566582"/>
<dbReference type="InterPro" id="IPR050143">
    <property type="entry name" value="TRIM/RBCC"/>
</dbReference>
<dbReference type="SUPFAM" id="SSF49899">
    <property type="entry name" value="Concanavalin A-like lectins/glucanases"/>
    <property type="match status" value="1"/>
</dbReference>
<dbReference type="RefSeq" id="XP_019339684.1">
    <property type="nucleotide sequence ID" value="XM_019484139.2"/>
</dbReference>
<dbReference type="Gene3D" id="2.60.120.920">
    <property type="match status" value="1"/>
</dbReference>
<feature type="coiled-coil region" evidence="11">
    <location>
        <begin position="143"/>
        <end position="174"/>
    </location>
</feature>
<dbReference type="SMART" id="SM00449">
    <property type="entry name" value="SPRY"/>
    <property type="match status" value="1"/>
</dbReference>
<keyword evidence="4" id="KW-0808">Transferase</keyword>
<keyword evidence="8" id="KW-0862">Zinc</keyword>
<evidence type="ECO:0000259" key="13">
    <source>
        <dbReference type="PROSITE" id="PS50119"/>
    </source>
</evidence>
<evidence type="ECO:0000256" key="11">
    <source>
        <dbReference type="SAM" id="Coils"/>
    </source>
</evidence>
<comment type="similarity">
    <text evidence="2">Belongs to the TRIM/RBCC family.</text>
</comment>
<evidence type="ECO:0000256" key="7">
    <source>
        <dbReference type="ARBA" id="ARBA00022786"/>
    </source>
</evidence>
<reference evidence="15 16" key="1">
    <citation type="journal article" date="2012" name="Genome Biol.">
        <title>Sequencing three crocodilian genomes to illuminate the evolution of archosaurs and amniotes.</title>
        <authorList>
            <person name="St John J.A."/>
            <person name="Braun E.L."/>
            <person name="Isberg S.R."/>
            <person name="Miles L.G."/>
            <person name="Chong A.Y."/>
            <person name="Gongora J."/>
            <person name="Dalzell P."/>
            <person name="Moran C."/>
            <person name="Bed'hom B."/>
            <person name="Abzhanov A."/>
            <person name="Burgess S.C."/>
            <person name="Cooksey A.M."/>
            <person name="Castoe T.A."/>
            <person name="Crawford N.G."/>
            <person name="Densmore L.D."/>
            <person name="Drew J.C."/>
            <person name="Edwards S.V."/>
            <person name="Faircloth B.C."/>
            <person name="Fujita M.K."/>
            <person name="Greenwold M.J."/>
            <person name="Hoffmann F.G."/>
            <person name="Howard J.M."/>
            <person name="Iguchi T."/>
            <person name="Janes D.E."/>
            <person name="Khan S.Y."/>
            <person name="Kohno S."/>
            <person name="de Koning A.J."/>
            <person name="Lance S.L."/>
            <person name="McCarthy F.M."/>
            <person name="McCormack J.E."/>
            <person name="Merchant M.E."/>
            <person name="Peterson D.G."/>
            <person name="Pollock D.D."/>
            <person name="Pourmand N."/>
            <person name="Raney B.J."/>
            <person name="Roessler K.A."/>
            <person name="Sanford J.R."/>
            <person name="Sawyer R.H."/>
            <person name="Schmidt C.J."/>
            <person name="Triplett E.W."/>
            <person name="Tuberville T.D."/>
            <person name="Venegas-Anaya M."/>
            <person name="Howard J.T."/>
            <person name="Jarvis E.D."/>
            <person name="Guillette L.J.Jr."/>
            <person name="Glenn T.C."/>
            <person name="Green R.E."/>
            <person name="Ray D.A."/>
        </authorList>
    </citation>
    <scope>NUCLEOTIDE SEQUENCE [LARGE SCALE GENOMIC DNA]</scope>
    <source>
        <strain evidence="15">KSC_2009_1</strain>
    </source>
</reference>
<dbReference type="AlphaFoldDB" id="A0A151P0L4"/>
<evidence type="ECO:0000256" key="3">
    <source>
        <dbReference type="ARBA" id="ARBA00012483"/>
    </source>
</evidence>
<dbReference type="PANTHER" id="PTHR24103">
    <property type="entry name" value="E3 UBIQUITIN-PROTEIN LIGASE TRIM"/>
    <property type="match status" value="1"/>
</dbReference>
<dbReference type="Pfam" id="PF15227">
    <property type="entry name" value="zf-C3HC4_4"/>
    <property type="match status" value="1"/>
</dbReference>
<dbReference type="EC" id="2.3.2.27" evidence="3"/>
<dbReference type="SUPFAM" id="SSF57850">
    <property type="entry name" value="RING/U-box"/>
    <property type="match status" value="1"/>
</dbReference>
<evidence type="ECO:0000313" key="15">
    <source>
        <dbReference type="EMBL" id="KYO42533.1"/>
    </source>
</evidence>
<dbReference type="SMART" id="SM00184">
    <property type="entry name" value="RING"/>
    <property type="match status" value="1"/>
</dbReference>
<dbReference type="EMBL" id="AKHW03001389">
    <property type="protein sequence ID" value="KYO42533.1"/>
    <property type="molecule type" value="Genomic_DNA"/>
</dbReference>
<name>A0A151P0L4_ALLMI</name>
<dbReference type="PROSITE" id="PS50188">
    <property type="entry name" value="B302_SPRY"/>
    <property type="match status" value="1"/>
</dbReference>
<dbReference type="InterPro" id="IPR013320">
    <property type="entry name" value="ConA-like_dom_sf"/>
</dbReference>
<keyword evidence="9 11" id="KW-0175">Coiled coil</keyword>
<evidence type="ECO:0000256" key="9">
    <source>
        <dbReference type="ARBA" id="ARBA00023054"/>
    </source>
</evidence>
<gene>
    <name evidence="15" type="primary">TRIM72</name>
    <name evidence="15" type="ORF">Y1Q_0020516</name>
</gene>
<dbReference type="eggNOG" id="KOG2177">
    <property type="taxonomic scope" value="Eukaryota"/>
</dbReference>
<comment type="caution">
    <text evidence="15">The sequence shown here is derived from an EMBL/GenBank/DDBJ whole genome shotgun (WGS) entry which is preliminary data.</text>
</comment>
<dbReference type="InterPro" id="IPR003877">
    <property type="entry name" value="SPRY_dom"/>
</dbReference>
<accession>A0A151P0L4</accession>
<dbReference type="PROSITE" id="PS50089">
    <property type="entry name" value="ZF_RING_2"/>
    <property type="match status" value="1"/>
</dbReference>
<dbReference type="CDD" id="cd13742">
    <property type="entry name" value="SPRY_PRY_TRIM72"/>
    <property type="match status" value="1"/>
</dbReference>
<evidence type="ECO:0000256" key="1">
    <source>
        <dbReference type="ARBA" id="ARBA00000900"/>
    </source>
</evidence>
<dbReference type="PROSITE" id="PS00518">
    <property type="entry name" value="ZF_RING_1"/>
    <property type="match status" value="1"/>
</dbReference>
<protein>
    <recommendedName>
        <fullName evidence="3">RING-type E3 ubiquitin transferase</fullName>
        <ecNumber evidence="3">2.3.2.27</ecNumber>
    </recommendedName>
</protein>
<evidence type="ECO:0000256" key="6">
    <source>
        <dbReference type="ARBA" id="ARBA00022771"/>
    </source>
</evidence>
<comment type="catalytic activity">
    <reaction evidence="1">
        <text>S-ubiquitinyl-[E2 ubiquitin-conjugating enzyme]-L-cysteine + [acceptor protein]-L-lysine = [E2 ubiquitin-conjugating enzyme]-L-cysteine + N(6)-ubiquitinyl-[acceptor protein]-L-lysine.</text>
        <dbReference type="EC" id="2.3.2.27"/>
    </reaction>
</comment>
<keyword evidence="16" id="KW-1185">Reference proteome</keyword>
<evidence type="ECO:0000259" key="14">
    <source>
        <dbReference type="PROSITE" id="PS50188"/>
    </source>
</evidence>
<keyword evidence="6 10" id="KW-0863">Zinc-finger</keyword>
<dbReference type="InterPro" id="IPR001870">
    <property type="entry name" value="B30.2/SPRY"/>
</dbReference>
<feature type="domain" description="RING-type" evidence="12">
    <location>
        <begin position="18"/>
        <end position="59"/>
    </location>
</feature>
<dbReference type="Pfam" id="PF00643">
    <property type="entry name" value="zf-B_box"/>
    <property type="match status" value="1"/>
</dbReference>
<evidence type="ECO:0000256" key="2">
    <source>
        <dbReference type="ARBA" id="ARBA00008518"/>
    </source>
</evidence>
<dbReference type="Proteomes" id="UP000050525">
    <property type="component" value="Unassembled WGS sequence"/>
</dbReference>
<dbReference type="Pfam" id="PF00622">
    <property type="entry name" value="SPRY"/>
    <property type="match status" value="1"/>
</dbReference>
<dbReference type="InterPro" id="IPR006574">
    <property type="entry name" value="PRY"/>
</dbReference>
<evidence type="ECO:0000256" key="5">
    <source>
        <dbReference type="ARBA" id="ARBA00022723"/>
    </source>
</evidence>
<evidence type="ECO:0000259" key="12">
    <source>
        <dbReference type="PROSITE" id="PS50089"/>
    </source>
</evidence>
<dbReference type="InterPro" id="IPR043136">
    <property type="entry name" value="B30.2/SPRY_sf"/>
</dbReference>
<feature type="domain" description="B30.2/SPRY" evidence="14">
    <location>
        <begin position="274"/>
        <end position="479"/>
    </location>
</feature>
<dbReference type="SUPFAM" id="SSF57845">
    <property type="entry name" value="B-box zinc-binding domain"/>
    <property type="match status" value="1"/>
</dbReference>
<dbReference type="InterPro" id="IPR003879">
    <property type="entry name" value="Butyrophylin_SPRY"/>
</dbReference>
<dbReference type="KEGG" id="amj:102566582"/>
<keyword evidence="5" id="KW-0479">Metal-binding</keyword>
<feature type="domain" description="B box-type" evidence="13">
    <location>
        <begin position="84"/>
        <end position="125"/>
    </location>
</feature>
<dbReference type="FunFam" id="2.60.120.920:FF:000027">
    <property type="entry name" value="E3 ubiquitin-protein ligase TRIM50"/>
    <property type="match status" value="1"/>
</dbReference>
<dbReference type="GO" id="GO:0008270">
    <property type="term" value="F:zinc ion binding"/>
    <property type="evidence" value="ECO:0007669"/>
    <property type="project" value="UniProtKB-KW"/>
</dbReference>
<dbReference type="InterPro" id="IPR000315">
    <property type="entry name" value="Znf_B-box"/>
</dbReference>
<dbReference type="InterPro" id="IPR001841">
    <property type="entry name" value="Znf_RING"/>
</dbReference>
<proteinExistence type="inferred from homology"/>
<dbReference type="SMART" id="SM00336">
    <property type="entry name" value="BBOX"/>
    <property type="match status" value="1"/>
</dbReference>
<dbReference type="Gene3D" id="3.30.160.60">
    <property type="entry name" value="Classic Zinc Finger"/>
    <property type="match status" value="1"/>
</dbReference>
<dbReference type="GO" id="GO:0061630">
    <property type="term" value="F:ubiquitin protein ligase activity"/>
    <property type="evidence" value="ECO:0007669"/>
    <property type="project" value="UniProtKB-EC"/>
</dbReference>
<dbReference type="InterPro" id="IPR013083">
    <property type="entry name" value="Znf_RING/FYVE/PHD"/>
</dbReference>
<dbReference type="PRINTS" id="PR01407">
    <property type="entry name" value="BUTYPHLNCDUF"/>
</dbReference>
<dbReference type="InterPro" id="IPR017907">
    <property type="entry name" value="Znf_RING_CS"/>
</dbReference>
<dbReference type="SMART" id="SM00589">
    <property type="entry name" value="PRY"/>
    <property type="match status" value="1"/>
</dbReference>